<accession>A0A845BPK3</accession>
<proteinExistence type="predicted"/>
<keyword evidence="1" id="KW-0732">Signal</keyword>
<feature type="domain" description="Fe/B12 periplasmic-binding" evidence="2">
    <location>
        <begin position="25"/>
        <end position="264"/>
    </location>
</feature>
<evidence type="ECO:0000313" key="3">
    <source>
        <dbReference type="EMBL" id="MXR36196.1"/>
    </source>
</evidence>
<evidence type="ECO:0000256" key="1">
    <source>
        <dbReference type="SAM" id="SignalP"/>
    </source>
</evidence>
<sequence length="264" mass="27682">MHKWVNRTLTLAALSFTLPLQAAERLVVVSSDVAEIVVALGAAGEVVGRDRSSRMPELAHAGEIGFVRSLSAETIARARPTLVLGSAAAQPPGIWQQLQRIGVRAEEVSLAEDGSDFAQAIQRVGTLVGKPAAAATLARDWQTKMGTRPANGRRYLISYDGAMVAGSGTPADTLIRAAGGVNAAGQIKGYKTLSREAWRTLAPDVIVLAAHNTPVHGGAAVFARRPEIAATPAGKAGNVVELSARDAMMVTLDSPAVVERLRRL</sequence>
<dbReference type="InterPro" id="IPR002491">
    <property type="entry name" value="ABC_transptr_periplasmic_BD"/>
</dbReference>
<dbReference type="Gene3D" id="3.40.50.1980">
    <property type="entry name" value="Nitrogenase molybdenum iron protein domain"/>
    <property type="match status" value="2"/>
</dbReference>
<keyword evidence="4" id="KW-1185">Reference proteome</keyword>
<dbReference type="PROSITE" id="PS50983">
    <property type="entry name" value="FE_B12_PBP"/>
    <property type="match status" value="1"/>
</dbReference>
<protein>
    <submittedName>
        <fullName evidence="3">ABC transporter substrate-binding protein</fullName>
    </submittedName>
</protein>
<dbReference type="Pfam" id="PF01497">
    <property type="entry name" value="Peripla_BP_2"/>
    <property type="match status" value="1"/>
</dbReference>
<dbReference type="SUPFAM" id="SSF53807">
    <property type="entry name" value="Helical backbone' metal receptor"/>
    <property type="match status" value="1"/>
</dbReference>
<feature type="chain" id="PRO_5032742074" evidence="1">
    <location>
        <begin position="23"/>
        <end position="264"/>
    </location>
</feature>
<dbReference type="InterPro" id="IPR050902">
    <property type="entry name" value="ABC_Transporter_SBP"/>
</dbReference>
<evidence type="ECO:0000313" key="4">
    <source>
        <dbReference type="Proteomes" id="UP000467214"/>
    </source>
</evidence>
<gene>
    <name evidence="3" type="ORF">GQF02_04295</name>
</gene>
<dbReference type="Proteomes" id="UP000467214">
    <property type="component" value="Unassembled WGS sequence"/>
</dbReference>
<evidence type="ECO:0000259" key="2">
    <source>
        <dbReference type="PROSITE" id="PS50983"/>
    </source>
</evidence>
<comment type="caution">
    <text evidence="3">The sequence shown here is derived from an EMBL/GenBank/DDBJ whole genome shotgun (WGS) entry which is preliminary data.</text>
</comment>
<dbReference type="PANTHER" id="PTHR30535">
    <property type="entry name" value="VITAMIN B12-BINDING PROTEIN"/>
    <property type="match status" value="1"/>
</dbReference>
<reference evidence="3 4" key="1">
    <citation type="submission" date="2019-12" db="EMBL/GenBank/DDBJ databases">
        <title>Neisseriaceae gen. nov. sp. Genome sequencing and assembly.</title>
        <authorList>
            <person name="Liu Z."/>
            <person name="Li A."/>
        </authorList>
    </citation>
    <scope>NUCLEOTIDE SEQUENCE [LARGE SCALE GENOMIC DNA]</scope>
    <source>
        <strain evidence="3 4">B2N2-7</strain>
    </source>
</reference>
<dbReference type="AlphaFoldDB" id="A0A845BPK3"/>
<dbReference type="EMBL" id="WSSB01000003">
    <property type="protein sequence ID" value="MXR36196.1"/>
    <property type="molecule type" value="Genomic_DNA"/>
</dbReference>
<name>A0A845BPK3_9NEIS</name>
<dbReference type="PANTHER" id="PTHR30535:SF4">
    <property type="entry name" value="HEMIN-BINDING PERIPLASMIC PROTEIN HMUT"/>
    <property type="match status" value="1"/>
</dbReference>
<feature type="signal peptide" evidence="1">
    <location>
        <begin position="1"/>
        <end position="22"/>
    </location>
</feature>
<dbReference type="RefSeq" id="WP_160795098.1">
    <property type="nucleotide sequence ID" value="NZ_WSSB01000003.1"/>
</dbReference>
<organism evidence="3 4">
    <name type="scientific">Craterilacuibacter sinensis</name>
    <dbReference type="NCBI Taxonomy" id="2686017"/>
    <lineage>
        <taxon>Bacteria</taxon>
        <taxon>Pseudomonadati</taxon>
        <taxon>Pseudomonadota</taxon>
        <taxon>Betaproteobacteria</taxon>
        <taxon>Neisseriales</taxon>
        <taxon>Neisseriaceae</taxon>
        <taxon>Craterilacuibacter</taxon>
    </lineage>
</organism>